<name>A0A147B7P2_9ACAR</name>
<dbReference type="GO" id="GO:0005737">
    <property type="term" value="C:cytoplasm"/>
    <property type="evidence" value="ECO:0007669"/>
    <property type="project" value="TreeGrafter"/>
</dbReference>
<dbReference type="GO" id="GO:0016020">
    <property type="term" value="C:membrane"/>
    <property type="evidence" value="ECO:0007669"/>
    <property type="project" value="UniProtKB-SubCell"/>
</dbReference>
<dbReference type="EMBL" id="GEIB01001468">
    <property type="protein sequence ID" value="JAR86783.1"/>
    <property type="molecule type" value="Transcribed_RNA"/>
</dbReference>
<evidence type="ECO:0000256" key="3">
    <source>
        <dbReference type="ARBA" id="ARBA00022989"/>
    </source>
</evidence>
<feature type="region of interest" description="Disordered" evidence="6">
    <location>
        <begin position="66"/>
        <end position="96"/>
    </location>
</feature>
<evidence type="ECO:0000256" key="5">
    <source>
        <dbReference type="SAM" id="Coils"/>
    </source>
</evidence>
<feature type="non-terminal residue" evidence="7">
    <location>
        <position position="1"/>
    </location>
</feature>
<proteinExistence type="predicted"/>
<feature type="region of interest" description="Disordered" evidence="6">
    <location>
        <begin position="287"/>
        <end position="323"/>
    </location>
</feature>
<feature type="compositionally biased region" description="Basic residues" evidence="6">
    <location>
        <begin position="363"/>
        <end position="379"/>
    </location>
</feature>
<feature type="compositionally biased region" description="Low complexity" evidence="6">
    <location>
        <begin position="72"/>
        <end position="87"/>
    </location>
</feature>
<feature type="coiled-coil region" evidence="5">
    <location>
        <begin position="183"/>
        <end position="256"/>
    </location>
</feature>
<evidence type="ECO:0000256" key="1">
    <source>
        <dbReference type="ARBA" id="ARBA00004370"/>
    </source>
</evidence>
<feature type="compositionally biased region" description="Polar residues" evidence="6">
    <location>
        <begin position="1"/>
        <end position="11"/>
    </location>
</feature>
<evidence type="ECO:0000313" key="7">
    <source>
        <dbReference type="EMBL" id="JAR86783.1"/>
    </source>
</evidence>
<dbReference type="PANTHER" id="PTHR12953:SF0">
    <property type="entry name" value="SUN DOMAIN-CONTAINING OSSIFICATION FACTOR"/>
    <property type="match status" value="1"/>
</dbReference>
<keyword evidence="4" id="KW-0472">Membrane</keyword>
<keyword evidence="5" id="KW-0175">Coiled coil</keyword>
<feature type="region of interest" description="Disordered" evidence="6">
    <location>
        <begin position="356"/>
        <end position="436"/>
    </location>
</feature>
<feature type="non-terminal residue" evidence="7">
    <location>
        <position position="436"/>
    </location>
</feature>
<accession>A0A147B7P2</accession>
<keyword evidence="3" id="KW-1133">Transmembrane helix</keyword>
<evidence type="ECO:0000256" key="6">
    <source>
        <dbReference type="SAM" id="MobiDB-lite"/>
    </source>
</evidence>
<sequence>RATPSSASSEHSIYRGSTSSSSSTNELEKVITPAQILREESLATGTLQSSIAASNSVTQDSIAAPTPVIAASPTEIETSPESSSLLPVKSEGASEAPVTVSDVAAASVVAEEGGALPRPPTDSSTLEEDVVVTTEASVKEGGTKEWGGKTGELGSVPGSQKESVFMRINNRIKALELNMSLSSQYLEELSQRYRKQMEDMQRNFNHTISALNETTRMAAEKDQRQQEALVQLQQRLDNLTRVVDSLLSERKTITREVFENHVCLVVIEAIVLAMVFSLCVRRTQGTPLQPGLHDWHHMQRPSSRSSLKRRSTESEQQQLTPTKQVIIAEKKQKPSEDSMDSVSRVVIVEPVVPILMEPQPKEKGKKHKNKKQKGSKRKGSVPDCGPEHRVRNEGLEQGVVDKATSAGVLFSSTPSLTRASAVEPSRAKGNVHKEQR</sequence>
<dbReference type="InterPro" id="IPR045120">
    <property type="entry name" value="Suco/Slp1-like"/>
</dbReference>
<dbReference type="PANTHER" id="PTHR12953">
    <property type="entry name" value="MEMBRANE PROTEIN CH1 RELATED"/>
    <property type="match status" value="1"/>
</dbReference>
<evidence type="ECO:0000256" key="4">
    <source>
        <dbReference type="ARBA" id="ARBA00023136"/>
    </source>
</evidence>
<feature type="region of interest" description="Disordered" evidence="6">
    <location>
        <begin position="1"/>
        <end position="32"/>
    </location>
</feature>
<reference evidence="7" key="1">
    <citation type="submission" date="2016-03" db="EMBL/GenBank/DDBJ databases">
        <title>Gut transcriptome analysis on engorged females of Ornithodoros mimon (Acari: Argasidae) and phylogenetic inferences of soft ticks.</title>
        <authorList>
            <person name="Landulfo G.A."/>
            <person name="Giovanni D."/>
            <person name="Carvalho E."/>
            <person name="Junqueira-de-Azevedo I."/>
            <person name="Patane J."/>
            <person name="Mendoca R."/>
            <person name="Barros-Battesti D."/>
        </authorList>
    </citation>
    <scope>NUCLEOTIDE SEQUENCE</scope>
    <source>
        <strain evidence="7">Females</strain>
        <tissue evidence="7">Gut</tissue>
    </source>
</reference>
<organism evidence="7">
    <name type="scientific">Alectorobius mimon</name>
    <dbReference type="NCBI Taxonomy" id="360319"/>
    <lineage>
        <taxon>Eukaryota</taxon>
        <taxon>Metazoa</taxon>
        <taxon>Ecdysozoa</taxon>
        <taxon>Arthropoda</taxon>
        <taxon>Chelicerata</taxon>
        <taxon>Arachnida</taxon>
        <taxon>Acari</taxon>
        <taxon>Parasitiformes</taxon>
        <taxon>Ixodida</taxon>
        <taxon>Ixodoidea</taxon>
        <taxon>Argasidae</taxon>
        <taxon>Ornithodorinae</taxon>
        <taxon>Alectorobius</taxon>
    </lineage>
</organism>
<protein>
    <submittedName>
        <fullName evidence="7">Protein osteopotentia homolog</fullName>
    </submittedName>
</protein>
<feature type="region of interest" description="Disordered" evidence="6">
    <location>
        <begin position="135"/>
        <end position="158"/>
    </location>
</feature>
<comment type="subcellular location">
    <subcellularLocation>
        <location evidence="1">Membrane</location>
    </subcellularLocation>
</comment>
<dbReference type="GO" id="GO:0034975">
    <property type="term" value="P:protein folding in endoplasmic reticulum"/>
    <property type="evidence" value="ECO:0007669"/>
    <property type="project" value="TreeGrafter"/>
</dbReference>
<evidence type="ECO:0000256" key="2">
    <source>
        <dbReference type="ARBA" id="ARBA00022692"/>
    </source>
</evidence>
<dbReference type="AlphaFoldDB" id="A0A147B7P2"/>
<keyword evidence="2" id="KW-0812">Transmembrane</keyword>
<feature type="compositionally biased region" description="Basic and acidic residues" evidence="6">
    <location>
        <begin position="137"/>
        <end position="147"/>
    </location>
</feature>
<feature type="compositionally biased region" description="Basic and acidic residues" evidence="6">
    <location>
        <begin position="385"/>
        <end position="394"/>
    </location>
</feature>